<dbReference type="EMBL" id="KN823006">
    <property type="protein sequence ID" value="KIO27598.1"/>
    <property type="molecule type" value="Genomic_DNA"/>
</dbReference>
<dbReference type="OrthoDB" id="2668416at2759"/>
<evidence type="ECO:0000313" key="5">
    <source>
        <dbReference type="Proteomes" id="UP000054248"/>
    </source>
</evidence>
<keyword evidence="5" id="KW-1185">Reference proteome</keyword>
<reference evidence="4 5" key="1">
    <citation type="submission" date="2014-04" db="EMBL/GenBank/DDBJ databases">
        <authorList>
            <consortium name="DOE Joint Genome Institute"/>
            <person name="Kuo A."/>
            <person name="Girlanda M."/>
            <person name="Perotto S."/>
            <person name="Kohler A."/>
            <person name="Nagy L.G."/>
            <person name="Floudas D."/>
            <person name="Copeland A."/>
            <person name="Barry K.W."/>
            <person name="Cichocki N."/>
            <person name="Veneault-Fourrey C."/>
            <person name="LaButti K."/>
            <person name="Lindquist E.A."/>
            <person name="Lipzen A."/>
            <person name="Lundell T."/>
            <person name="Morin E."/>
            <person name="Murat C."/>
            <person name="Sun H."/>
            <person name="Tunlid A."/>
            <person name="Henrissat B."/>
            <person name="Grigoriev I.V."/>
            <person name="Hibbett D.S."/>
            <person name="Martin F."/>
            <person name="Nordberg H.P."/>
            <person name="Cantor M.N."/>
            <person name="Hua S.X."/>
        </authorList>
    </citation>
    <scope>NUCLEOTIDE SEQUENCE [LARGE SCALE GENOMIC DNA]</scope>
    <source>
        <strain evidence="4 5">MUT 4182</strain>
    </source>
</reference>
<accession>A0A0C3L1J4</accession>
<feature type="domain" description="DDE Tnp4" evidence="3">
    <location>
        <begin position="110"/>
        <end position="222"/>
    </location>
</feature>
<dbReference type="GO" id="GO:0046872">
    <property type="term" value="F:metal ion binding"/>
    <property type="evidence" value="ECO:0007669"/>
    <property type="project" value="UniProtKB-KW"/>
</dbReference>
<dbReference type="AlphaFoldDB" id="A0A0C3L1J4"/>
<dbReference type="HOGENOM" id="CLU_018552_2_2_1"/>
<proteinExistence type="predicted"/>
<evidence type="ECO:0000256" key="1">
    <source>
        <dbReference type="ARBA" id="ARBA00001968"/>
    </source>
</evidence>
<comment type="cofactor">
    <cofactor evidence="1">
        <name>a divalent metal cation</name>
        <dbReference type="ChEBI" id="CHEBI:60240"/>
    </cofactor>
</comment>
<dbReference type="Pfam" id="PF13359">
    <property type="entry name" value="DDE_Tnp_4"/>
    <property type="match status" value="1"/>
</dbReference>
<reference evidence="5" key="2">
    <citation type="submission" date="2015-01" db="EMBL/GenBank/DDBJ databases">
        <title>Evolutionary Origins and Diversification of the Mycorrhizal Mutualists.</title>
        <authorList>
            <consortium name="DOE Joint Genome Institute"/>
            <consortium name="Mycorrhizal Genomics Consortium"/>
            <person name="Kohler A."/>
            <person name="Kuo A."/>
            <person name="Nagy L.G."/>
            <person name="Floudas D."/>
            <person name="Copeland A."/>
            <person name="Barry K.W."/>
            <person name="Cichocki N."/>
            <person name="Veneault-Fourrey C."/>
            <person name="LaButti K."/>
            <person name="Lindquist E.A."/>
            <person name="Lipzen A."/>
            <person name="Lundell T."/>
            <person name="Morin E."/>
            <person name="Murat C."/>
            <person name="Riley R."/>
            <person name="Ohm R."/>
            <person name="Sun H."/>
            <person name="Tunlid A."/>
            <person name="Henrissat B."/>
            <person name="Grigoriev I.V."/>
            <person name="Hibbett D.S."/>
            <person name="Martin F."/>
        </authorList>
    </citation>
    <scope>NUCLEOTIDE SEQUENCE [LARGE SCALE GENOMIC DNA]</scope>
    <source>
        <strain evidence="5">MUT 4182</strain>
    </source>
</reference>
<organism evidence="4 5">
    <name type="scientific">Tulasnella calospora MUT 4182</name>
    <dbReference type="NCBI Taxonomy" id="1051891"/>
    <lineage>
        <taxon>Eukaryota</taxon>
        <taxon>Fungi</taxon>
        <taxon>Dikarya</taxon>
        <taxon>Basidiomycota</taxon>
        <taxon>Agaricomycotina</taxon>
        <taxon>Agaricomycetes</taxon>
        <taxon>Cantharellales</taxon>
        <taxon>Tulasnellaceae</taxon>
        <taxon>Tulasnella</taxon>
    </lineage>
</organism>
<evidence type="ECO:0000313" key="4">
    <source>
        <dbReference type="EMBL" id="KIO27598.1"/>
    </source>
</evidence>
<sequence>MSHQTFDKVVALLERDPVFQSKGKKPQRPVKFQLVCFLIRYGSRGADTLEPVQKLLLGHGTVFIYCRRVTYALHCLRLRYVRWPEAELRAEISEAVEELAAIPGVIRIANIQATVDHLRCFTSYEIGHGGSVPDVTIFKQSHMWMHRPAYFELGQFILADKGYPCSPYTLRPFAENELRQRIEVEHAFGDLKGRFQALKCFGGTDNMPELFRAVEALIILHNICIEFGDQAADIPGFTVDDIYPSGGEGNEDEDIEESQEIMACVGIANGTRNRPGETDKSMKRRGKALRLDILDIVVPP</sequence>
<evidence type="ECO:0000259" key="3">
    <source>
        <dbReference type="Pfam" id="PF13359"/>
    </source>
</evidence>
<dbReference type="InterPro" id="IPR027806">
    <property type="entry name" value="HARBI1_dom"/>
</dbReference>
<name>A0A0C3L1J4_9AGAM</name>
<keyword evidence="2" id="KW-0479">Metal-binding</keyword>
<gene>
    <name evidence="4" type="ORF">M407DRAFT_23157</name>
</gene>
<evidence type="ECO:0000256" key="2">
    <source>
        <dbReference type="ARBA" id="ARBA00022723"/>
    </source>
</evidence>
<dbReference type="Proteomes" id="UP000054248">
    <property type="component" value="Unassembled WGS sequence"/>
</dbReference>
<dbReference type="STRING" id="1051891.A0A0C3L1J4"/>
<protein>
    <recommendedName>
        <fullName evidence="3">DDE Tnp4 domain-containing protein</fullName>
    </recommendedName>
</protein>